<dbReference type="AlphaFoldDB" id="A0A559J7Z0"/>
<dbReference type="InterPro" id="IPR058240">
    <property type="entry name" value="rSAM_sf"/>
</dbReference>
<dbReference type="EMBL" id="VNJJ01000019">
    <property type="protein sequence ID" value="TVX95956.1"/>
    <property type="molecule type" value="Genomic_DNA"/>
</dbReference>
<dbReference type="SUPFAM" id="SSF102114">
    <property type="entry name" value="Radical SAM enzymes"/>
    <property type="match status" value="1"/>
</dbReference>
<gene>
    <name evidence="1" type="ORF">FPZ45_22310</name>
</gene>
<organism evidence="1 2">
    <name type="scientific">Cohnella terricola</name>
    <dbReference type="NCBI Taxonomy" id="1289167"/>
    <lineage>
        <taxon>Bacteria</taxon>
        <taxon>Bacillati</taxon>
        <taxon>Bacillota</taxon>
        <taxon>Bacilli</taxon>
        <taxon>Bacillales</taxon>
        <taxon>Paenibacillaceae</taxon>
        <taxon>Cohnella</taxon>
    </lineage>
</organism>
<reference evidence="1 2" key="1">
    <citation type="submission" date="2019-07" db="EMBL/GenBank/DDBJ databases">
        <authorList>
            <person name="Kim J."/>
        </authorList>
    </citation>
    <scope>NUCLEOTIDE SEQUENCE [LARGE SCALE GENOMIC DNA]</scope>
    <source>
        <strain evidence="1 2">G13</strain>
    </source>
</reference>
<evidence type="ECO:0008006" key="3">
    <source>
        <dbReference type="Google" id="ProtNLM"/>
    </source>
</evidence>
<dbReference type="RefSeq" id="WP_144706686.1">
    <property type="nucleotide sequence ID" value="NZ_VNJJ01000019.1"/>
</dbReference>
<evidence type="ECO:0000313" key="2">
    <source>
        <dbReference type="Proteomes" id="UP000316330"/>
    </source>
</evidence>
<protein>
    <recommendedName>
        <fullName evidence="3">4Fe-4S cluster-binding domain-containing protein</fullName>
    </recommendedName>
</protein>
<dbReference type="InterPro" id="IPR013785">
    <property type="entry name" value="Aldolase_TIM"/>
</dbReference>
<dbReference type="OrthoDB" id="9782387at2"/>
<accession>A0A559J7Z0</accession>
<proteinExistence type="predicted"/>
<comment type="caution">
    <text evidence="1">The sequence shown here is derived from an EMBL/GenBank/DDBJ whole genome shotgun (WGS) entry which is preliminary data.</text>
</comment>
<name>A0A559J7Z0_9BACL</name>
<keyword evidence="2" id="KW-1185">Reference proteome</keyword>
<evidence type="ECO:0000313" key="1">
    <source>
        <dbReference type="EMBL" id="TVX95956.1"/>
    </source>
</evidence>
<dbReference type="Gene3D" id="3.20.20.70">
    <property type="entry name" value="Aldolase class I"/>
    <property type="match status" value="1"/>
</dbReference>
<sequence>MLAFYPRFIRTFDDLPGQLSLLIHAWNGCNMRCYGCHNADELIAKPPKDHLSGAQVVERLSGYDAMFDAVLFSGGEF</sequence>
<dbReference type="Proteomes" id="UP000316330">
    <property type="component" value="Unassembled WGS sequence"/>
</dbReference>